<dbReference type="EMBL" id="LN679101">
    <property type="protein sequence ID" value="CEL55052.1"/>
    <property type="molecule type" value="Genomic_DNA"/>
</dbReference>
<keyword evidence="3" id="KW-1185">Reference proteome</keyword>
<feature type="compositionally biased region" description="Low complexity" evidence="1">
    <location>
        <begin position="1"/>
        <end position="15"/>
    </location>
</feature>
<reference evidence="2 3" key="1">
    <citation type="submission" date="2014-11" db="EMBL/GenBank/DDBJ databases">
        <authorList>
            <person name="Wibberg Daniel"/>
        </authorList>
    </citation>
    <scope>NUCLEOTIDE SEQUENCE [LARGE SCALE GENOMIC DNA]</scope>
    <source>
        <strain evidence="2">Rhizoctonia solani AG1-IB 7/3/14</strain>
    </source>
</reference>
<evidence type="ECO:0000256" key="1">
    <source>
        <dbReference type="SAM" id="MobiDB-lite"/>
    </source>
</evidence>
<evidence type="ECO:0000313" key="2">
    <source>
        <dbReference type="EMBL" id="CEL55052.1"/>
    </source>
</evidence>
<proteinExistence type="predicted"/>
<dbReference type="Proteomes" id="UP000059188">
    <property type="component" value="Unassembled WGS sequence"/>
</dbReference>
<evidence type="ECO:0000313" key="3">
    <source>
        <dbReference type="Proteomes" id="UP000059188"/>
    </source>
</evidence>
<dbReference type="AlphaFoldDB" id="A0A0B7FFU0"/>
<accession>A0A0B7FFU0</accession>
<name>A0A0B7FFU0_THACB</name>
<feature type="region of interest" description="Disordered" evidence="1">
    <location>
        <begin position="1"/>
        <end position="24"/>
    </location>
</feature>
<gene>
    <name evidence="2" type="ORF">RSOLAG1IB_01060</name>
</gene>
<sequence length="99" mass="11251">METSSCSRCESSRMTRPMSSLNTPPMRLEILKRTANYQIQSKSTKPIPLARKMENAHLSLETRVKSMWMTSDIDLYSTCGPAFLFSCAITYVNAILYCD</sequence>
<organism evidence="2 3">
    <name type="scientific">Thanatephorus cucumeris (strain AG1-IB / isolate 7/3/14)</name>
    <name type="common">Lettuce bottom rot fungus</name>
    <name type="synonym">Rhizoctonia solani</name>
    <dbReference type="NCBI Taxonomy" id="1108050"/>
    <lineage>
        <taxon>Eukaryota</taxon>
        <taxon>Fungi</taxon>
        <taxon>Dikarya</taxon>
        <taxon>Basidiomycota</taxon>
        <taxon>Agaricomycotina</taxon>
        <taxon>Agaricomycetes</taxon>
        <taxon>Cantharellales</taxon>
        <taxon>Ceratobasidiaceae</taxon>
        <taxon>Rhizoctonia</taxon>
        <taxon>Rhizoctonia solani AG-1</taxon>
    </lineage>
</organism>
<protein>
    <submittedName>
        <fullName evidence="2">Uncharacterized protein</fullName>
    </submittedName>
</protein>